<evidence type="ECO:0000256" key="4">
    <source>
        <dbReference type="HAMAP-Rule" id="MF_00814"/>
    </source>
</evidence>
<evidence type="ECO:0000256" key="5">
    <source>
        <dbReference type="NCBIfam" id="TIGR00264"/>
    </source>
</evidence>
<sequence>MFPGMGGKGINPRQLERQMKAMGIDMYEIENVRQVIIRTADKEIVFNDAHVTVIDARGQKMYQLIGTPEERALEKEIPDSDVELVAQQANVPKDLARQALKETKGDLAEAILKLSGGK</sequence>
<name>H8I486_METCZ</name>
<comment type="similarity">
    <text evidence="4">Belongs to the NAC-alpha family.</text>
</comment>
<reference evidence="7 8" key="1">
    <citation type="journal article" date="2012" name="J. Bacteriol.">
        <title>Complete genome sequence of a thermophilic methanogen, Methanocella conradii HZ254, isolated from Chinese rice field soil.</title>
        <authorList>
            <person name="Lu Z."/>
            <person name="Lu Y."/>
        </authorList>
    </citation>
    <scope>NUCLEOTIDE SEQUENCE [LARGE SCALE GENOMIC DNA]</scope>
    <source>
        <strain evidence="8">DSM 24694 / JCM 17849 / CGMCC 1.5162 / HZ254</strain>
    </source>
</reference>
<dbReference type="Gene3D" id="1.10.8.10">
    <property type="entry name" value="DNA helicase RuvA subunit, C-terminal domain"/>
    <property type="match status" value="1"/>
</dbReference>
<dbReference type="InterPro" id="IPR005231">
    <property type="entry name" value="NAC_arc"/>
</dbReference>
<dbReference type="eggNOG" id="arCOG04061">
    <property type="taxonomic scope" value="Archaea"/>
</dbReference>
<dbReference type="NCBIfam" id="TIGR00264">
    <property type="entry name" value="archaeal-type nascent polypeptide-associated complex protein"/>
    <property type="match status" value="1"/>
</dbReference>
<organism evidence="7 8">
    <name type="scientific">Methanocella conradii (strain DSM 24694 / JCM 17849 / CGMCC 1.5162 / HZ254)</name>
    <dbReference type="NCBI Taxonomy" id="1041930"/>
    <lineage>
        <taxon>Archaea</taxon>
        <taxon>Methanobacteriati</taxon>
        <taxon>Methanobacteriota</taxon>
        <taxon>Stenosarchaea group</taxon>
        <taxon>Methanomicrobia</taxon>
        <taxon>Methanocellales</taxon>
        <taxon>Methanocellaceae</taxon>
        <taxon>Methanocella</taxon>
    </lineage>
</organism>
<dbReference type="HOGENOM" id="CLU_146475_0_0_2"/>
<dbReference type="EMBL" id="CP003243">
    <property type="protein sequence ID" value="AFC99225.1"/>
    <property type="molecule type" value="Genomic_DNA"/>
</dbReference>
<keyword evidence="2 4" id="KW-0694">RNA-binding</keyword>
<dbReference type="SMART" id="SM01407">
    <property type="entry name" value="NAC"/>
    <property type="match status" value="1"/>
</dbReference>
<dbReference type="CDD" id="cd14359">
    <property type="entry name" value="UBA_AeNAC"/>
    <property type="match status" value="1"/>
</dbReference>
<dbReference type="GeneID" id="11970344"/>
<dbReference type="InterPro" id="IPR044034">
    <property type="entry name" value="NAC-like_UBA"/>
</dbReference>
<dbReference type="GO" id="GO:0015031">
    <property type="term" value="P:protein transport"/>
    <property type="evidence" value="ECO:0007669"/>
    <property type="project" value="UniProtKB-UniRule"/>
</dbReference>
<comment type="function">
    <text evidence="4">Contacts the emerging nascent chain on the ribosome.</text>
</comment>
<evidence type="ECO:0000256" key="1">
    <source>
        <dbReference type="ARBA" id="ARBA00022448"/>
    </source>
</evidence>
<dbReference type="Pfam" id="PF01849">
    <property type="entry name" value="NAC"/>
    <property type="match status" value="1"/>
</dbReference>
<dbReference type="KEGG" id="mez:Mtc_0460"/>
<evidence type="ECO:0000259" key="6">
    <source>
        <dbReference type="PROSITE" id="PS51151"/>
    </source>
</evidence>
<dbReference type="AlphaFoldDB" id="H8I486"/>
<keyword evidence="8" id="KW-1185">Reference proteome</keyword>
<dbReference type="STRING" id="1041930.Mtc_0460"/>
<dbReference type="HAMAP" id="MF_00814">
    <property type="entry name" value="NAC_arch"/>
    <property type="match status" value="1"/>
</dbReference>
<dbReference type="Gene3D" id="2.20.70.30">
    <property type="entry name" value="Nascent polypeptide-associated complex domain"/>
    <property type="match status" value="1"/>
</dbReference>
<comment type="subunit">
    <text evidence="4">Homodimer. Interacts with the ribosome. Binds ribosomal RNA.</text>
</comment>
<keyword evidence="1 4" id="KW-0813">Transport</keyword>
<feature type="domain" description="NAC-A/B" evidence="6">
    <location>
        <begin position="9"/>
        <end position="77"/>
    </location>
</feature>
<dbReference type="PROSITE" id="PS51151">
    <property type="entry name" value="NAC_AB"/>
    <property type="match status" value="1"/>
</dbReference>
<evidence type="ECO:0000256" key="2">
    <source>
        <dbReference type="ARBA" id="ARBA00022884"/>
    </source>
</evidence>
<dbReference type="Pfam" id="PF19026">
    <property type="entry name" value="UBA_HYPK"/>
    <property type="match status" value="1"/>
</dbReference>
<evidence type="ECO:0000256" key="3">
    <source>
        <dbReference type="ARBA" id="ARBA00022927"/>
    </source>
</evidence>
<dbReference type="Proteomes" id="UP000005233">
    <property type="component" value="Chromosome"/>
</dbReference>
<dbReference type="InterPro" id="IPR038187">
    <property type="entry name" value="NAC_A/B_dom_sf"/>
</dbReference>
<accession>H8I486</accession>
<dbReference type="RefSeq" id="WP_014405064.1">
    <property type="nucleotide sequence ID" value="NC_017034.1"/>
</dbReference>
<evidence type="ECO:0000313" key="8">
    <source>
        <dbReference type="Proteomes" id="UP000005233"/>
    </source>
</evidence>
<keyword evidence="3 4" id="KW-0653">Protein transport</keyword>
<dbReference type="OrthoDB" id="53273at2157"/>
<dbReference type="GO" id="GO:0003723">
    <property type="term" value="F:RNA binding"/>
    <property type="evidence" value="ECO:0007669"/>
    <property type="project" value="UniProtKB-UniRule"/>
</dbReference>
<proteinExistence type="inferred from homology"/>
<dbReference type="InterPro" id="IPR002715">
    <property type="entry name" value="Nas_poly-pep-assoc_cplx_dom"/>
</dbReference>
<protein>
    <recommendedName>
        <fullName evidence="4 5">Nascent polypeptide-associated complex protein</fullName>
    </recommendedName>
</protein>
<gene>
    <name evidence="4 7" type="primary">nac</name>
    <name evidence="7" type="ordered locus">Mtc_0460</name>
</gene>
<evidence type="ECO:0000313" key="7">
    <source>
        <dbReference type="EMBL" id="AFC99225.1"/>
    </source>
</evidence>